<dbReference type="AlphaFoldDB" id="A0A6C0ALY4"/>
<reference evidence="2" key="1">
    <citation type="journal article" date="2020" name="Nature">
        <title>Giant virus diversity and host interactions through global metagenomics.</title>
        <authorList>
            <person name="Schulz F."/>
            <person name="Roux S."/>
            <person name="Paez-Espino D."/>
            <person name="Jungbluth S."/>
            <person name="Walsh D.A."/>
            <person name="Denef V.J."/>
            <person name="McMahon K.D."/>
            <person name="Konstantinidis K.T."/>
            <person name="Eloe-Fadrosh E.A."/>
            <person name="Kyrpides N.C."/>
            <person name="Woyke T."/>
        </authorList>
    </citation>
    <scope>NUCLEOTIDE SEQUENCE</scope>
    <source>
        <strain evidence="2">GVMAG-S-1091796-13</strain>
    </source>
</reference>
<organism evidence="2">
    <name type="scientific">viral metagenome</name>
    <dbReference type="NCBI Taxonomy" id="1070528"/>
    <lineage>
        <taxon>unclassified sequences</taxon>
        <taxon>metagenomes</taxon>
        <taxon>organismal metagenomes</taxon>
    </lineage>
</organism>
<evidence type="ECO:0000313" key="2">
    <source>
        <dbReference type="EMBL" id="QHS80762.1"/>
    </source>
</evidence>
<evidence type="ECO:0000256" key="1">
    <source>
        <dbReference type="SAM" id="MobiDB-lite"/>
    </source>
</evidence>
<feature type="region of interest" description="Disordered" evidence="1">
    <location>
        <begin position="162"/>
        <end position="185"/>
    </location>
</feature>
<name>A0A6C0ALY4_9ZZZZ</name>
<dbReference type="EMBL" id="MN740718">
    <property type="protein sequence ID" value="QHS80762.1"/>
    <property type="molecule type" value="Genomic_DNA"/>
</dbReference>
<proteinExistence type="predicted"/>
<protein>
    <submittedName>
        <fullName evidence="2">Uncharacterized protein</fullName>
    </submittedName>
</protein>
<accession>A0A6C0ALY4</accession>
<sequence>MLYNSNFNDSSFKSDTREFNKTMYDPCATDQRNNDNNKKIKYITTNHVDLLEAKEKLNFYGMTIRDKLFVPANIINEDSFLRYGKTGGIITNPHVKNVFGQLPLPTMPAKYQTAHGNVEIEDKFVRVPLLEVNKQSCNPKESNYHNRSFYIFDDSQGIDTPNAGKSVEGKEFGPRGGVNSRFISK</sequence>